<evidence type="ECO:0000313" key="2">
    <source>
        <dbReference type="EMBL" id="CAG5069821.1"/>
    </source>
</evidence>
<evidence type="ECO:0000256" key="1">
    <source>
        <dbReference type="SAM" id="MobiDB-lite"/>
    </source>
</evidence>
<sequence length="40" mass="4557">MEEGIGEEREEGDEREEKKLVVKENPSSFLPFLLPHTGVT</sequence>
<name>A0ABN7RCJ3_9BACT</name>
<dbReference type="EMBL" id="CAJRAU010000003">
    <property type="protein sequence ID" value="CAG5069821.1"/>
    <property type="molecule type" value="Genomic_DNA"/>
</dbReference>
<reference evidence="2 3" key="1">
    <citation type="submission" date="2021-04" db="EMBL/GenBank/DDBJ databases">
        <authorList>
            <person name="Rodrigo-Torres L."/>
            <person name="Arahal R. D."/>
            <person name="Lucena T."/>
        </authorList>
    </citation>
    <scope>NUCLEOTIDE SEQUENCE [LARGE SCALE GENOMIC DNA]</scope>
    <source>
        <strain evidence="2 3">CECT 9623</strain>
    </source>
</reference>
<dbReference type="Proteomes" id="UP000679725">
    <property type="component" value="Unassembled WGS sequence"/>
</dbReference>
<protein>
    <submittedName>
        <fullName evidence="2">Uncharacterized protein</fullName>
    </submittedName>
</protein>
<keyword evidence="3" id="KW-1185">Reference proteome</keyword>
<organism evidence="2 3">
    <name type="scientific">Dyadobacter linearis</name>
    <dbReference type="NCBI Taxonomy" id="2823330"/>
    <lineage>
        <taxon>Bacteria</taxon>
        <taxon>Pseudomonadati</taxon>
        <taxon>Bacteroidota</taxon>
        <taxon>Cytophagia</taxon>
        <taxon>Cytophagales</taxon>
        <taxon>Spirosomataceae</taxon>
        <taxon>Dyadobacter</taxon>
    </lineage>
</organism>
<evidence type="ECO:0000313" key="3">
    <source>
        <dbReference type="Proteomes" id="UP000679725"/>
    </source>
</evidence>
<gene>
    <name evidence="2" type="ORF">DYBT9623_02558</name>
</gene>
<proteinExistence type="predicted"/>
<feature type="region of interest" description="Disordered" evidence="1">
    <location>
        <begin position="1"/>
        <end position="40"/>
    </location>
</feature>
<accession>A0ABN7RCJ3</accession>
<comment type="caution">
    <text evidence="2">The sequence shown here is derived from an EMBL/GenBank/DDBJ whole genome shotgun (WGS) entry which is preliminary data.</text>
</comment>
<feature type="compositionally biased region" description="Acidic residues" evidence="1">
    <location>
        <begin position="1"/>
        <end position="14"/>
    </location>
</feature>